<keyword evidence="2" id="KW-0808">Transferase</keyword>
<accession>A0A1R3X8L6</accession>
<dbReference type="InterPro" id="IPR029063">
    <property type="entry name" value="SAM-dependent_MTases_sf"/>
</dbReference>
<dbReference type="SUPFAM" id="SSF53335">
    <property type="entry name" value="S-adenosyl-L-methionine-dependent methyltransferases"/>
    <property type="match status" value="1"/>
</dbReference>
<dbReference type="InterPro" id="IPR013216">
    <property type="entry name" value="Methyltransf_11"/>
</dbReference>
<dbReference type="GO" id="GO:0032259">
    <property type="term" value="P:methylation"/>
    <property type="evidence" value="ECO:0007669"/>
    <property type="project" value="UniProtKB-KW"/>
</dbReference>
<dbReference type="OrthoDB" id="1524727at2"/>
<evidence type="ECO:0000313" key="2">
    <source>
        <dbReference type="EMBL" id="SIT85899.1"/>
    </source>
</evidence>
<keyword evidence="2" id="KW-0489">Methyltransferase</keyword>
<gene>
    <name evidence="2" type="ORF">SAMN05444128_1621</name>
</gene>
<name>A0A1R3X8L6_9BACT</name>
<organism evidence="2 3">
    <name type="scientific">Pontibacter indicus</name>
    <dbReference type="NCBI Taxonomy" id="1317125"/>
    <lineage>
        <taxon>Bacteria</taxon>
        <taxon>Pseudomonadati</taxon>
        <taxon>Bacteroidota</taxon>
        <taxon>Cytophagia</taxon>
        <taxon>Cytophagales</taxon>
        <taxon>Hymenobacteraceae</taxon>
        <taxon>Pontibacter</taxon>
    </lineage>
</organism>
<dbReference type="GO" id="GO:0008757">
    <property type="term" value="F:S-adenosylmethionine-dependent methyltransferase activity"/>
    <property type="evidence" value="ECO:0007669"/>
    <property type="project" value="InterPro"/>
</dbReference>
<dbReference type="Proteomes" id="UP000187181">
    <property type="component" value="Unassembled WGS sequence"/>
</dbReference>
<keyword evidence="3" id="KW-1185">Reference proteome</keyword>
<dbReference type="STRING" id="1317125.SAMN05444128_1621"/>
<dbReference type="Gene3D" id="3.40.50.150">
    <property type="entry name" value="Vaccinia Virus protein VP39"/>
    <property type="match status" value="1"/>
</dbReference>
<feature type="domain" description="Methyltransferase type 11" evidence="1">
    <location>
        <begin position="50"/>
        <end position="141"/>
    </location>
</feature>
<dbReference type="RefSeq" id="WP_076667273.1">
    <property type="nucleotide sequence ID" value="NZ_FTPP01000001.1"/>
</dbReference>
<proteinExistence type="predicted"/>
<protein>
    <submittedName>
        <fullName evidence="2">Phosphatidylethanolamine N-methyltransferase /phosphatidyl-N-methylethanolamine N-methyltransferase</fullName>
    </submittedName>
</protein>
<dbReference type="Pfam" id="PF08241">
    <property type="entry name" value="Methyltransf_11"/>
    <property type="match status" value="1"/>
</dbReference>
<dbReference type="InterPro" id="IPR052356">
    <property type="entry name" value="Thiol_S-MT"/>
</dbReference>
<dbReference type="PANTHER" id="PTHR45036:SF1">
    <property type="entry name" value="METHYLTRANSFERASE LIKE 7A"/>
    <property type="match status" value="1"/>
</dbReference>
<sequence>MSLNTNTWNRLRYTFYLPVYDLIADRAFRKYRQRSIKLLQAQPDDNILIVGAGTGLDLPYLRGYTRITANDITPGMITKLKARAEQLAIPVEAHVMDGQQLAYPDNSFDAVLLHLIIAVIPDPIACIREVEQVLKPGGAVMVFDKFLPDGQKPSLLRRLFNQVASTLFSDVNRSIGSIVSHTSLQMELNEPAAFGGTFRVVRLRKPF</sequence>
<reference evidence="3" key="1">
    <citation type="submission" date="2017-01" db="EMBL/GenBank/DDBJ databases">
        <authorList>
            <person name="Varghese N."/>
            <person name="Submissions S."/>
        </authorList>
    </citation>
    <scope>NUCLEOTIDE SEQUENCE [LARGE SCALE GENOMIC DNA]</scope>
    <source>
        <strain evidence="3">LP100</strain>
    </source>
</reference>
<evidence type="ECO:0000259" key="1">
    <source>
        <dbReference type="Pfam" id="PF08241"/>
    </source>
</evidence>
<dbReference type="EMBL" id="FTPP01000001">
    <property type="protein sequence ID" value="SIT85899.1"/>
    <property type="molecule type" value="Genomic_DNA"/>
</dbReference>
<evidence type="ECO:0000313" key="3">
    <source>
        <dbReference type="Proteomes" id="UP000187181"/>
    </source>
</evidence>
<dbReference type="CDD" id="cd02440">
    <property type="entry name" value="AdoMet_MTases"/>
    <property type="match status" value="1"/>
</dbReference>
<dbReference type="AlphaFoldDB" id="A0A1R3X8L6"/>
<dbReference type="PANTHER" id="PTHR45036">
    <property type="entry name" value="METHYLTRANSFERASE LIKE 7B"/>
    <property type="match status" value="1"/>
</dbReference>